<keyword evidence="8" id="KW-1185">Reference proteome</keyword>
<organism evidence="7 8">
    <name type="scientific">Polaribacter glomeratus</name>
    <dbReference type="NCBI Taxonomy" id="102"/>
    <lineage>
        <taxon>Bacteria</taxon>
        <taxon>Pseudomonadati</taxon>
        <taxon>Bacteroidota</taxon>
        <taxon>Flavobacteriia</taxon>
        <taxon>Flavobacteriales</taxon>
        <taxon>Flavobacteriaceae</taxon>
    </lineage>
</organism>
<name>A0A2S7WI30_9FLAO</name>
<evidence type="ECO:0000256" key="5">
    <source>
        <dbReference type="SAM" id="Phobius"/>
    </source>
</evidence>
<dbReference type="InterPro" id="IPR010445">
    <property type="entry name" value="LapA_dom"/>
</dbReference>
<dbReference type="RefSeq" id="WP_105022583.1">
    <property type="nucleotide sequence ID" value="NZ_MSCM01000002.1"/>
</dbReference>
<evidence type="ECO:0000259" key="6">
    <source>
        <dbReference type="Pfam" id="PF06305"/>
    </source>
</evidence>
<evidence type="ECO:0000313" key="8">
    <source>
        <dbReference type="Proteomes" id="UP000239068"/>
    </source>
</evidence>
<keyword evidence="4 5" id="KW-0472">Membrane</keyword>
<protein>
    <recommendedName>
        <fullName evidence="6">Lipopolysaccharide assembly protein A domain-containing protein</fullName>
    </recommendedName>
</protein>
<dbReference type="EMBL" id="MSCM01000002">
    <property type="protein sequence ID" value="PQJ77263.1"/>
    <property type="molecule type" value="Genomic_DNA"/>
</dbReference>
<dbReference type="AlphaFoldDB" id="A0A2S7WI30"/>
<proteinExistence type="predicted"/>
<sequence>MKFKTVLAIVFATVIVIFSIQNVEVTDVKFLFWKLTMSRVLIILGSFAIGVIVGILASIKKPVTKKIGN</sequence>
<dbReference type="PANTHER" id="PTHR41335:SF1">
    <property type="entry name" value="MEMBRANE PROTEIN"/>
    <property type="match status" value="1"/>
</dbReference>
<reference evidence="7 8" key="1">
    <citation type="submission" date="2016-12" db="EMBL/GenBank/DDBJ databases">
        <title>Trade-off between light-utilization and light-protection in marine flavobacteria.</title>
        <authorList>
            <person name="Kumagai Y."/>
            <person name="Yoshizawa S."/>
            <person name="Kogure K."/>
            <person name="Iwasaki W."/>
        </authorList>
    </citation>
    <scope>NUCLEOTIDE SEQUENCE [LARGE SCALE GENOMIC DNA]</scope>
    <source>
        <strain evidence="7 8">ATCC 43844</strain>
    </source>
</reference>
<keyword evidence="2 5" id="KW-0812">Transmembrane</keyword>
<dbReference type="GO" id="GO:0005886">
    <property type="term" value="C:plasma membrane"/>
    <property type="evidence" value="ECO:0007669"/>
    <property type="project" value="InterPro"/>
</dbReference>
<feature type="transmembrane region" description="Helical" evidence="5">
    <location>
        <begin position="41"/>
        <end position="59"/>
    </location>
</feature>
<dbReference type="PANTHER" id="PTHR41335">
    <property type="entry name" value="MEMBRANE PROTEIN-RELATED"/>
    <property type="match status" value="1"/>
</dbReference>
<feature type="domain" description="Lipopolysaccharide assembly protein A" evidence="6">
    <location>
        <begin position="21"/>
        <end position="60"/>
    </location>
</feature>
<dbReference type="Proteomes" id="UP000239068">
    <property type="component" value="Unassembled WGS sequence"/>
</dbReference>
<evidence type="ECO:0000256" key="3">
    <source>
        <dbReference type="ARBA" id="ARBA00022989"/>
    </source>
</evidence>
<keyword evidence="1" id="KW-1003">Cell membrane</keyword>
<gene>
    <name evidence="7" type="ORF">BTO16_15615</name>
</gene>
<keyword evidence="3 5" id="KW-1133">Transmembrane helix</keyword>
<evidence type="ECO:0000313" key="7">
    <source>
        <dbReference type="EMBL" id="PQJ77263.1"/>
    </source>
</evidence>
<dbReference type="Pfam" id="PF06305">
    <property type="entry name" value="LapA_dom"/>
    <property type="match status" value="1"/>
</dbReference>
<comment type="caution">
    <text evidence="7">The sequence shown here is derived from an EMBL/GenBank/DDBJ whole genome shotgun (WGS) entry which is preliminary data.</text>
</comment>
<accession>A0A2S7WI30</accession>
<evidence type="ECO:0000256" key="2">
    <source>
        <dbReference type="ARBA" id="ARBA00022692"/>
    </source>
</evidence>
<evidence type="ECO:0000256" key="4">
    <source>
        <dbReference type="ARBA" id="ARBA00023136"/>
    </source>
</evidence>
<evidence type="ECO:0000256" key="1">
    <source>
        <dbReference type="ARBA" id="ARBA00022475"/>
    </source>
</evidence>
<dbReference type="OrthoDB" id="1454355at2"/>